<gene>
    <name evidence="4" type="ORF">A3843_05465</name>
</gene>
<dbReference type="Proteomes" id="UP000185783">
    <property type="component" value="Unassembled WGS sequence"/>
</dbReference>
<evidence type="ECO:0000313" key="5">
    <source>
        <dbReference type="Proteomes" id="UP000185783"/>
    </source>
</evidence>
<dbReference type="InterPro" id="IPR002104">
    <property type="entry name" value="Integrase_catalytic"/>
</dbReference>
<dbReference type="AlphaFoldDB" id="A0A1U7JK15"/>
<evidence type="ECO:0000313" key="4">
    <source>
        <dbReference type="EMBL" id="OKL45034.1"/>
    </source>
</evidence>
<comment type="caution">
    <text evidence="4">The sequence shown here is derived from an EMBL/GenBank/DDBJ whole genome shotgun (WGS) entry which is preliminary data.</text>
</comment>
<dbReference type="STRING" id="197461.A3843_05465"/>
<dbReference type="Pfam" id="PF00589">
    <property type="entry name" value="Phage_integrase"/>
    <property type="match status" value="1"/>
</dbReference>
<evidence type="ECO:0000259" key="3">
    <source>
        <dbReference type="PROSITE" id="PS51898"/>
    </source>
</evidence>
<feature type="region of interest" description="Disordered" evidence="2">
    <location>
        <begin position="327"/>
        <end position="351"/>
    </location>
</feature>
<evidence type="ECO:0000256" key="2">
    <source>
        <dbReference type="SAM" id="MobiDB-lite"/>
    </source>
</evidence>
<keyword evidence="1" id="KW-0233">DNA recombination</keyword>
<keyword evidence="5" id="KW-1185">Reference proteome</keyword>
<feature type="region of interest" description="Disordered" evidence="2">
    <location>
        <begin position="152"/>
        <end position="171"/>
    </location>
</feature>
<protein>
    <recommendedName>
        <fullName evidence="3">Tyr recombinase domain-containing protein</fullName>
    </recommendedName>
</protein>
<dbReference type="InterPro" id="IPR011010">
    <property type="entry name" value="DNA_brk_join_enz"/>
</dbReference>
<dbReference type="GO" id="GO:0015074">
    <property type="term" value="P:DNA integration"/>
    <property type="evidence" value="ECO:0007669"/>
    <property type="project" value="InterPro"/>
</dbReference>
<name>A0A1U7JK15_9HYPH</name>
<dbReference type="SUPFAM" id="SSF56349">
    <property type="entry name" value="DNA breaking-rejoining enzymes"/>
    <property type="match status" value="1"/>
</dbReference>
<evidence type="ECO:0000256" key="1">
    <source>
        <dbReference type="ARBA" id="ARBA00023172"/>
    </source>
</evidence>
<dbReference type="Gene3D" id="1.10.443.10">
    <property type="entry name" value="Intergrase catalytic core"/>
    <property type="match status" value="1"/>
</dbReference>
<dbReference type="PROSITE" id="PS51898">
    <property type="entry name" value="TYR_RECOMBINASE"/>
    <property type="match status" value="1"/>
</dbReference>
<accession>A0A1U7JK15</accession>
<dbReference type="GO" id="GO:0006310">
    <property type="term" value="P:DNA recombination"/>
    <property type="evidence" value="ECO:0007669"/>
    <property type="project" value="UniProtKB-KW"/>
</dbReference>
<feature type="domain" description="Tyr recombinase" evidence="3">
    <location>
        <begin position="167"/>
        <end position="334"/>
    </location>
</feature>
<sequence>MPLTIYRKGLKWWIRGRADGIDGYIDRSLRTSDEAVATAKLAEIERQARQRAILGPDAPSEKDELTFAAAVILYPAKPAEAGYLQKILPHLAAKKVRDITPNEVRNLGRQIYPKAATDTWRRQVVVPISAVINNAHQIKGTPPIKVKAYTPAERQAQDAARGKQSRAEKTPGSWEWLDKFREHANPYMSALALFMFTTGARVTQAIELVPDDLDLQNHRVWMPPSKGHPAQWVSITTDMVVTLANLPPRNGKVFGYANRHSIYGPWQHACKQAGIEYIGPHAAGRHGFGTETVVRRGVNPVDVAKHGRWSSPRVLLDTYAHSRQGSQNVLDAFSREEKRKSAKPKQSRFNK</sequence>
<organism evidence="4 5">
    <name type="scientific">Pseudovibrio exalbescens</name>
    <dbReference type="NCBI Taxonomy" id="197461"/>
    <lineage>
        <taxon>Bacteria</taxon>
        <taxon>Pseudomonadati</taxon>
        <taxon>Pseudomonadota</taxon>
        <taxon>Alphaproteobacteria</taxon>
        <taxon>Hyphomicrobiales</taxon>
        <taxon>Stappiaceae</taxon>
        <taxon>Pseudovibrio</taxon>
    </lineage>
</organism>
<dbReference type="RefSeq" id="WP_051269374.1">
    <property type="nucleotide sequence ID" value="NZ_LVVZ01000008.1"/>
</dbReference>
<feature type="compositionally biased region" description="Basic residues" evidence="2">
    <location>
        <begin position="340"/>
        <end position="351"/>
    </location>
</feature>
<reference evidence="4 5" key="1">
    <citation type="submission" date="2016-03" db="EMBL/GenBank/DDBJ databases">
        <title>Genome sequence of Nesiotobacter sp. nov., a moderately halophilic alphaproteobacterium isolated from the Yellow Sea, China.</title>
        <authorList>
            <person name="Zhang G."/>
            <person name="Zhang R."/>
        </authorList>
    </citation>
    <scope>NUCLEOTIDE SEQUENCE [LARGE SCALE GENOMIC DNA]</scope>
    <source>
        <strain evidence="4 5">WB1-6</strain>
    </source>
</reference>
<dbReference type="GO" id="GO:0003677">
    <property type="term" value="F:DNA binding"/>
    <property type="evidence" value="ECO:0007669"/>
    <property type="project" value="InterPro"/>
</dbReference>
<dbReference type="EMBL" id="LVVZ01000008">
    <property type="protein sequence ID" value="OKL45034.1"/>
    <property type="molecule type" value="Genomic_DNA"/>
</dbReference>
<dbReference type="InterPro" id="IPR013762">
    <property type="entry name" value="Integrase-like_cat_sf"/>
</dbReference>
<proteinExistence type="predicted"/>